<keyword evidence="1" id="KW-0521">NADP</keyword>
<dbReference type="SUPFAM" id="SSF51735">
    <property type="entry name" value="NAD(P)-binding Rossmann-fold domains"/>
    <property type="match status" value="1"/>
</dbReference>
<accession>A0ABX0QH01</accession>
<proteinExistence type="predicted"/>
<dbReference type="PANTHER" id="PTHR47706:SF1">
    <property type="entry name" value="CIPA-LIKE, PUTATIVE (AFU_ORTHOLOGUE AFUA_1G12460)-RELATED"/>
    <property type="match status" value="1"/>
</dbReference>
<evidence type="ECO:0000259" key="3">
    <source>
        <dbReference type="Pfam" id="PF05368"/>
    </source>
</evidence>
<feature type="domain" description="NmrA-like" evidence="3">
    <location>
        <begin position="3"/>
        <end position="224"/>
    </location>
</feature>
<dbReference type="InterPro" id="IPR036291">
    <property type="entry name" value="NAD(P)-bd_dom_sf"/>
</dbReference>
<reference evidence="5" key="2">
    <citation type="submission" date="2023-07" db="EMBL/GenBank/DDBJ databases">
        <authorList>
            <person name="Jung D.-H."/>
        </authorList>
    </citation>
    <scope>NUCLEOTIDE SEQUENCE [LARGE SCALE GENOMIC DNA]</scope>
    <source>
        <strain evidence="5">JA-25</strain>
    </source>
</reference>
<reference evidence="5" key="1">
    <citation type="submission" date="2019-09" db="EMBL/GenBank/DDBJ databases">
        <authorList>
            <person name="Jung D.-H."/>
        </authorList>
    </citation>
    <scope>NUCLEOTIDE SEQUENCE [LARGE SCALE GENOMIC DNA]</scope>
    <source>
        <strain evidence="5">JA-25</strain>
    </source>
</reference>
<evidence type="ECO:0000313" key="4">
    <source>
        <dbReference type="EMBL" id="NID09978.1"/>
    </source>
</evidence>
<dbReference type="InterPro" id="IPR008030">
    <property type="entry name" value="NmrA-like"/>
</dbReference>
<dbReference type="EMBL" id="WAEL01000002">
    <property type="protein sequence ID" value="NID09978.1"/>
    <property type="molecule type" value="Genomic_DNA"/>
</dbReference>
<dbReference type="Proteomes" id="UP000606008">
    <property type="component" value="Unassembled WGS sequence"/>
</dbReference>
<dbReference type="Gene3D" id="3.40.50.720">
    <property type="entry name" value="NAD(P)-binding Rossmann-like Domain"/>
    <property type="match status" value="1"/>
</dbReference>
<sequence>MGNTILVAGATGDLGGRIIKALRAKGADVRAVVRASSDPANVKALEAQGVTVVNLDMNNVSALTTACQGVSCVVSALSGFRETIIGTQRVLLDAAVAAGVPRFIPSDYSLDFTRFSDGENRNLDLRREFHTYLDKAPIAATTIFNGAFAELITGAMPLVLFKPKLVLYWGDTDHRMGFTTMDNTAEFTANAALDPTTPRYLYIAGDQLSPRQIKDVVSGISGEQYRLFWAGSPLVLSGLIKVAKTVAPGEGELYPAWQGMQYMRNMIDKRARLDGLDNNRYPSIHWTTIKDVLTAHLKSL</sequence>
<dbReference type="PANTHER" id="PTHR47706">
    <property type="entry name" value="NMRA-LIKE FAMILY PROTEIN"/>
    <property type="match status" value="1"/>
</dbReference>
<organism evidence="4 5">
    <name type="scientific">Fibrivirga algicola</name>
    <dbReference type="NCBI Taxonomy" id="2950420"/>
    <lineage>
        <taxon>Bacteria</taxon>
        <taxon>Pseudomonadati</taxon>
        <taxon>Bacteroidota</taxon>
        <taxon>Cytophagia</taxon>
        <taxon>Cytophagales</taxon>
        <taxon>Spirosomataceae</taxon>
        <taxon>Fibrivirga</taxon>
    </lineage>
</organism>
<dbReference type="InterPro" id="IPR051609">
    <property type="entry name" value="NmrA/Isoflavone_reductase-like"/>
</dbReference>
<evidence type="ECO:0000313" key="5">
    <source>
        <dbReference type="Proteomes" id="UP000606008"/>
    </source>
</evidence>
<keyword evidence="2" id="KW-0560">Oxidoreductase</keyword>
<dbReference type="Pfam" id="PF05368">
    <property type="entry name" value="NmrA"/>
    <property type="match status" value="1"/>
</dbReference>
<dbReference type="RefSeq" id="WP_166691423.1">
    <property type="nucleotide sequence ID" value="NZ_WAEL01000002.1"/>
</dbReference>
<evidence type="ECO:0000256" key="1">
    <source>
        <dbReference type="ARBA" id="ARBA00022857"/>
    </source>
</evidence>
<comment type="caution">
    <text evidence="4">The sequence shown here is derived from an EMBL/GenBank/DDBJ whole genome shotgun (WGS) entry which is preliminary data.</text>
</comment>
<evidence type="ECO:0000256" key="2">
    <source>
        <dbReference type="ARBA" id="ARBA00023002"/>
    </source>
</evidence>
<keyword evidence="5" id="KW-1185">Reference proteome</keyword>
<name>A0ABX0QH01_9BACT</name>
<gene>
    <name evidence="4" type="ORF">F7231_07320</name>
</gene>
<protein>
    <submittedName>
        <fullName evidence="4">NAD(P)H-binding protein</fullName>
    </submittedName>
</protein>